<accession>A0A1T4K8B7</accession>
<dbReference type="STRING" id="1122192.SAMN02745673_00226"/>
<dbReference type="Proteomes" id="UP000190637">
    <property type="component" value="Unassembled WGS sequence"/>
</dbReference>
<dbReference type="EMBL" id="FUWS01000001">
    <property type="protein sequence ID" value="SJZ38649.1"/>
    <property type="molecule type" value="Genomic_DNA"/>
</dbReference>
<dbReference type="AlphaFoldDB" id="A0A1T4K8B7"/>
<name>A0A1T4K8B7_9ACTN</name>
<evidence type="ECO:0008006" key="3">
    <source>
        <dbReference type="Google" id="ProtNLM"/>
    </source>
</evidence>
<protein>
    <recommendedName>
        <fullName evidence="3">PRC-barrel domain-containing protein</fullName>
    </recommendedName>
</protein>
<reference evidence="1 2" key="1">
    <citation type="submission" date="2017-02" db="EMBL/GenBank/DDBJ databases">
        <authorList>
            <person name="Peterson S.W."/>
        </authorList>
    </citation>
    <scope>NUCLEOTIDE SEQUENCE [LARGE SCALE GENOMIC DNA]</scope>
    <source>
        <strain evidence="1 2">DSM 45154</strain>
    </source>
</reference>
<evidence type="ECO:0000313" key="2">
    <source>
        <dbReference type="Proteomes" id="UP000190637"/>
    </source>
</evidence>
<proteinExistence type="predicted"/>
<evidence type="ECO:0000313" key="1">
    <source>
        <dbReference type="EMBL" id="SJZ38649.1"/>
    </source>
</evidence>
<sequence>MNTGRGGDDTGHGAGPGLPRVMRLGFAVLDRQILDVDGVAVGKVDDVELSWEEGRRPVLSALLTDTGALGPRLSGRLGRTWRTLLGRLRPSGDLPVRIPPDQVHTFTPATRLTRPAPPQTRVVEDWLRTHLIERIPGGGHADSDGQ</sequence>
<keyword evidence="2" id="KW-1185">Reference proteome</keyword>
<organism evidence="1 2">
    <name type="scientific">Marinactinospora thermotolerans DSM 45154</name>
    <dbReference type="NCBI Taxonomy" id="1122192"/>
    <lineage>
        <taxon>Bacteria</taxon>
        <taxon>Bacillati</taxon>
        <taxon>Actinomycetota</taxon>
        <taxon>Actinomycetes</taxon>
        <taxon>Streptosporangiales</taxon>
        <taxon>Nocardiopsidaceae</taxon>
        <taxon>Marinactinospora</taxon>
    </lineage>
</organism>
<dbReference type="RefSeq" id="WP_235000613.1">
    <property type="nucleotide sequence ID" value="NZ_FUWS01000001.1"/>
</dbReference>
<gene>
    <name evidence="1" type="ORF">SAMN02745673_00226</name>
</gene>